<keyword evidence="3" id="KW-1185">Reference proteome</keyword>
<dbReference type="RefSeq" id="WP_329511750.1">
    <property type="nucleotide sequence ID" value="NZ_BAAAYZ010000153.1"/>
</dbReference>
<gene>
    <name evidence="2" type="ORF">VXC91_37075</name>
</gene>
<feature type="domain" description="Amidase" evidence="1">
    <location>
        <begin position="85"/>
        <end position="528"/>
    </location>
</feature>
<organism evidence="2 3">
    <name type="scientific">Streptomyces chiangmaiensis</name>
    <dbReference type="NCBI Taxonomy" id="766497"/>
    <lineage>
        <taxon>Bacteria</taxon>
        <taxon>Bacillati</taxon>
        <taxon>Actinomycetota</taxon>
        <taxon>Actinomycetes</taxon>
        <taxon>Kitasatosporales</taxon>
        <taxon>Streptomycetaceae</taxon>
        <taxon>Streptomyces</taxon>
    </lineage>
</organism>
<dbReference type="SUPFAM" id="SSF75304">
    <property type="entry name" value="Amidase signature (AS) enzymes"/>
    <property type="match status" value="1"/>
</dbReference>
<evidence type="ECO:0000259" key="1">
    <source>
        <dbReference type="Pfam" id="PF01425"/>
    </source>
</evidence>
<dbReference type="PROSITE" id="PS00571">
    <property type="entry name" value="AMIDASES"/>
    <property type="match status" value="1"/>
</dbReference>
<name>A0ABU7FTR9_9ACTN</name>
<accession>A0ABU7FTR9</accession>
<dbReference type="PANTHER" id="PTHR42678">
    <property type="entry name" value="AMIDASE"/>
    <property type="match status" value="1"/>
</dbReference>
<dbReference type="PROSITE" id="PS51318">
    <property type="entry name" value="TAT"/>
    <property type="match status" value="1"/>
</dbReference>
<comment type="caution">
    <text evidence="2">The sequence shown here is derived from an EMBL/GenBank/DDBJ whole genome shotgun (WGS) entry which is preliminary data.</text>
</comment>
<dbReference type="Gene3D" id="3.90.1300.10">
    <property type="entry name" value="Amidase signature (AS) domain"/>
    <property type="match status" value="1"/>
</dbReference>
<dbReference type="Pfam" id="PF01425">
    <property type="entry name" value="Amidase"/>
    <property type="match status" value="1"/>
</dbReference>
<dbReference type="InterPro" id="IPR006311">
    <property type="entry name" value="TAT_signal"/>
</dbReference>
<sequence>MSEHSNVSEHGNLNRRGFIGAVGAIGALGIVGETTGPAFAQGAASPRAAAGTSRPRSRARGFELIEATVADIHDAYRHGRLTCRELVQQYLDRIAAYDQRGSALKAIITVNPRALEVADELDRQYRRSGLTGTLHGIPVILKDNYDTFDMPTTGGNTAMRTSVPPTDAFTVAKMRKAGALILAKANLQEFARGGNSLSSLGGQVLNPYDLTRTPGGSSGGTGAAIAANFAVLGTGSDTGQSVRSPASANSLVGVRCTRGLISRSGVIPASITQDELGPITRTVEDAARLLDVMVGFDPADPVTGYGVGRPPRSYTDRLRRDALHGARIGVMTNLFGTETRHQEVNRVMEDVISTMQAQGATIIRFSLPEYDTLQSIVVTSTWEARTAMDAYFASLGPDAPVHTFDQLVASKTATPEAQAALETEIAIVDGLNNAFYKDHFVNREKLRLAVSAKMAELDIQAILYPLQKVLVSPVGVPQPERNGTLSNGTGFPAVCFPGGFSTPTSAAPIGVPVGAELLGREFDEPLLLSLAYAYEKATKTRKPPRSTPSLAG</sequence>
<evidence type="ECO:0000313" key="3">
    <source>
        <dbReference type="Proteomes" id="UP001333996"/>
    </source>
</evidence>
<protein>
    <submittedName>
        <fullName evidence="2">Amidase family protein</fullName>
    </submittedName>
</protein>
<dbReference type="PANTHER" id="PTHR42678:SF5">
    <property type="entry name" value="GLUTAMYL-TRNA(GLN) AMIDOTRANSFERASE SUBUNIT A"/>
    <property type="match status" value="1"/>
</dbReference>
<dbReference type="InterPro" id="IPR036928">
    <property type="entry name" value="AS_sf"/>
</dbReference>
<proteinExistence type="predicted"/>
<reference evidence="2" key="1">
    <citation type="submission" date="2024-01" db="EMBL/GenBank/DDBJ databases">
        <title>First draft genome sequence data of TA4-1, the type strain of Gram-positive actinobacterium Streptomyces chiangmaiensis.</title>
        <authorList>
            <person name="Yasawong M."/>
            <person name="Nantapong N."/>
        </authorList>
    </citation>
    <scope>NUCLEOTIDE SEQUENCE</scope>
    <source>
        <strain evidence="2">TA4-1</strain>
    </source>
</reference>
<dbReference type="InterPro" id="IPR020556">
    <property type="entry name" value="Amidase_CS"/>
</dbReference>
<evidence type="ECO:0000313" key="2">
    <source>
        <dbReference type="EMBL" id="MED7827368.1"/>
    </source>
</evidence>
<dbReference type="Proteomes" id="UP001333996">
    <property type="component" value="Unassembled WGS sequence"/>
</dbReference>
<dbReference type="InterPro" id="IPR023631">
    <property type="entry name" value="Amidase_dom"/>
</dbReference>
<dbReference type="EMBL" id="JAYWVC010000227">
    <property type="protein sequence ID" value="MED7827368.1"/>
    <property type="molecule type" value="Genomic_DNA"/>
</dbReference>